<dbReference type="Proteomes" id="UP001054252">
    <property type="component" value="Unassembled WGS sequence"/>
</dbReference>
<sequence>MRIQNYGKSKNKAIRIPVLLKFGLYVNCHVFDINIPTVDILQQA</sequence>
<evidence type="ECO:0000313" key="2">
    <source>
        <dbReference type="Proteomes" id="UP001054252"/>
    </source>
</evidence>
<gene>
    <name evidence="1" type="ORF">SLEP1_g39022</name>
</gene>
<proteinExistence type="predicted"/>
<reference evidence="1 2" key="1">
    <citation type="journal article" date="2021" name="Commun. Biol.">
        <title>The genome of Shorea leprosula (Dipterocarpaceae) highlights the ecological relevance of drought in aseasonal tropical rainforests.</title>
        <authorList>
            <person name="Ng K.K.S."/>
            <person name="Kobayashi M.J."/>
            <person name="Fawcett J.A."/>
            <person name="Hatakeyama M."/>
            <person name="Paape T."/>
            <person name="Ng C.H."/>
            <person name="Ang C.C."/>
            <person name="Tnah L.H."/>
            <person name="Lee C.T."/>
            <person name="Nishiyama T."/>
            <person name="Sese J."/>
            <person name="O'Brien M.J."/>
            <person name="Copetti D."/>
            <person name="Mohd Noor M.I."/>
            <person name="Ong R.C."/>
            <person name="Putra M."/>
            <person name="Sireger I.Z."/>
            <person name="Indrioko S."/>
            <person name="Kosugi Y."/>
            <person name="Izuno A."/>
            <person name="Isagi Y."/>
            <person name="Lee S.L."/>
            <person name="Shimizu K.K."/>
        </authorList>
    </citation>
    <scope>NUCLEOTIDE SEQUENCE [LARGE SCALE GENOMIC DNA]</scope>
    <source>
        <strain evidence="1">214</strain>
    </source>
</reference>
<comment type="caution">
    <text evidence="1">The sequence shown here is derived from an EMBL/GenBank/DDBJ whole genome shotgun (WGS) entry which is preliminary data.</text>
</comment>
<dbReference type="AlphaFoldDB" id="A0AAV5KZZ9"/>
<protein>
    <submittedName>
        <fullName evidence="1">Uncharacterized protein</fullName>
    </submittedName>
</protein>
<name>A0AAV5KZZ9_9ROSI</name>
<keyword evidence="2" id="KW-1185">Reference proteome</keyword>
<evidence type="ECO:0000313" key="1">
    <source>
        <dbReference type="EMBL" id="GKV30177.1"/>
    </source>
</evidence>
<organism evidence="1 2">
    <name type="scientific">Rubroshorea leprosula</name>
    <dbReference type="NCBI Taxonomy" id="152421"/>
    <lineage>
        <taxon>Eukaryota</taxon>
        <taxon>Viridiplantae</taxon>
        <taxon>Streptophyta</taxon>
        <taxon>Embryophyta</taxon>
        <taxon>Tracheophyta</taxon>
        <taxon>Spermatophyta</taxon>
        <taxon>Magnoliopsida</taxon>
        <taxon>eudicotyledons</taxon>
        <taxon>Gunneridae</taxon>
        <taxon>Pentapetalae</taxon>
        <taxon>rosids</taxon>
        <taxon>malvids</taxon>
        <taxon>Malvales</taxon>
        <taxon>Dipterocarpaceae</taxon>
        <taxon>Rubroshorea</taxon>
    </lineage>
</organism>
<dbReference type="EMBL" id="BPVZ01000085">
    <property type="protein sequence ID" value="GKV30177.1"/>
    <property type="molecule type" value="Genomic_DNA"/>
</dbReference>
<accession>A0AAV5KZZ9</accession>